<organism evidence="2 3">
    <name type="scientific">Didymodactylos carnosus</name>
    <dbReference type="NCBI Taxonomy" id="1234261"/>
    <lineage>
        <taxon>Eukaryota</taxon>
        <taxon>Metazoa</taxon>
        <taxon>Spiralia</taxon>
        <taxon>Gnathifera</taxon>
        <taxon>Rotifera</taxon>
        <taxon>Eurotatoria</taxon>
        <taxon>Bdelloidea</taxon>
        <taxon>Philodinida</taxon>
        <taxon>Philodinidae</taxon>
        <taxon>Didymodactylos</taxon>
    </lineage>
</organism>
<dbReference type="Proteomes" id="UP000682733">
    <property type="component" value="Unassembled WGS sequence"/>
</dbReference>
<proteinExistence type="predicted"/>
<dbReference type="EMBL" id="CAJOBA010098095">
    <property type="protein sequence ID" value="CAF4510544.1"/>
    <property type="molecule type" value="Genomic_DNA"/>
</dbReference>
<protein>
    <submittedName>
        <fullName evidence="2">Uncharacterized protein</fullName>
    </submittedName>
</protein>
<dbReference type="AlphaFoldDB" id="A0A8S2XPR5"/>
<dbReference type="Proteomes" id="UP000677228">
    <property type="component" value="Unassembled WGS sequence"/>
</dbReference>
<reference evidence="2" key="1">
    <citation type="submission" date="2021-02" db="EMBL/GenBank/DDBJ databases">
        <authorList>
            <person name="Nowell W R."/>
        </authorList>
    </citation>
    <scope>NUCLEOTIDE SEQUENCE</scope>
</reference>
<evidence type="ECO:0000313" key="1">
    <source>
        <dbReference type="EMBL" id="CAF1656903.1"/>
    </source>
</evidence>
<feature type="non-terminal residue" evidence="2">
    <location>
        <position position="104"/>
    </location>
</feature>
<evidence type="ECO:0000313" key="3">
    <source>
        <dbReference type="Proteomes" id="UP000682733"/>
    </source>
</evidence>
<accession>A0A8S2XPR5</accession>
<dbReference type="EMBL" id="CAJNOK010068440">
    <property type="protein sequence ID" value="CAF1656903.1"/>
    <property type="molecule type" value="Genomic_DNA"/>
</dbReference>
<gene>
    <name evidence="1" type="ORF">OVA965_LOCUS45112</name>
    <name evidence="2" type="ORF">TMI583_LOCUS48335</name>
</gene>
<evidence type="ECO:0000313" key="2">
    <source>
        <dbReference type="EMBL" id="CAF4510544.1"/>
    </source>
</evidence>
<name>A0A8S2XPR5_9BILA</name>
<comment type="caution">
    <text evidence="2">The sequence shown here is derived from an EMBL/GenBank/DDBJ whole genome shotgun (WGS) entry which is preliminary data.</text>
</comment>
<sequence>MNKITSAVQKKTDLQQNIVAKRVTLNSVKNEYIAIRSRIQTQDVIVQDLRRKMNQLNIHDKQLFTDVQHLKGEVNIKSQEMQENQESIREINQKMRRCTRSTRT</sequence>